<keyword evidence="4" id="KW-0072">Autophagy</keyword>
<evidence type="ECO:0000313" key="12">
    <source>
        <dbReference type="Ensembl" id="ENSOTSP00005148637.1"/>
    </source>
</evidence>
<evidence type="ECO:0000256" key="7">
    <source>
        <dbReference type="ARBA" id="ARBA00023163"/>
    </source>
</evidence>
<dbReference type="GO" id="GO:0005829">
    <property type="term" value="C:cytosol"/>
    <property type="evidence" value="ECO:0007669"/>
    <property type="project" value="UniProtKB-SubCell"/>
</dbReference>
<reference evidence="13" key="1">
    <citation type="journal article" date="2018" name="PLoS ONE">
        <title>Chinook salmon (Oncorhynchus tshawytscha) genome and transcriptome.</title>
        <authorList>
            <person name="Christensen K.A."/>
            <person name="Leong J.S."/>
            <person name="Sakhrani D."/>
            <person name="Biagi C.A."/>
            <person name="Minkley D.R."/>
            <person name="Withler R.E."/>
            <person name="Rondeau E.B."/>
            <person name="Koop B.F."/>
            <person name="Devlin R.H."/>
        </authorList>
    </citation>
    <scope>NUCLEOTIDE SEQUENCE [LARGE SCALE GENOMIC DNA]</scope>
</reference>
<gene>
    <name evidence="12" type="primary">LOC112222883</name>
</gene>
<evidence type="ECO:0000256" key="9">
    <source>
        <dbReference type="ARBA" id="ARBA00023329"/>
    </source>
</evidence>
<dbReference type="GO" id="GO:0005776">
    <property type="term" value="C:autophagosome"/>
    <property type="evidence" value="ECO:0007669"/>
    <property type="project" value="UniProtKB-SubCell"/>
</dbReference>
<reference evidence="12" key="3">
    <citation type="submission" date="2025-09" db="UniProtKB">
        <authorList>
            <consortium name="Ensembl"/>
        </authorList>
    </citation>
    <scope>IDENTIFICATION</scope>
</reference>
<dbReference type="Proteomes" id="UP000694402">
    <property type="component" value="Unassembled WGS sequence"/>
</dbReference>
<feature type="compositionally biased region" description="Pro residues" evidence="11">
    <location>
        <begin position="1"/>
        <end position="17"/>
    </location>
</feature>
<dbReference type="RefSeq" id="XP_024241503.1">
    <property type="nucleotide sequence ID" value="XM_024385735.2"/>
</dbReference>
<dbReference type="InterPro" id="IPR029431">
    <property type="entry name" value="TP53INP"/>
</dbReference>
<reference evidence="12" key="2">
    <citation type="submission" date="2025-08" db="UniProtKB">
        <authorList>
            <consortium name="Ensembl"/>
        </authorList>
    </citation>
    <scope>IDENTIFICATION</scope>
</reference>
<keyword evidence="13" id="KW-1185">Reference proteome</keyword>
<dbReference type="KEGG" id="otw:112222883"/>
<keyword evidence="9" id="KW-0968">Cytoplasmic vesicle</keyword>
<dbReference type="PANTHER" id="PTHR31671">
    <property type="entry name" value="DIABETES AND OBESITY REGULATED, ISOFORM G"/>
    <property type="match status" value="1"/>
</dbReference>
<evidence type="ECO:0000256" key="2">
    <source>
        <dbReference type="ARBA" id="ARBA00004514"/>
    </source>
</evidence>
<evidence type="ECO:0008006" key="14">
    <source>
        <dbReference type="Google" id="ProtNLM"/>
    </source>
</evidence>
<evidence type="ECO:0000256" key="8">
    <source>
        <dbReference type="ARBA" id="ARBA00023242"/>
    </source>
</evidence>
<name>A0AAZ3S6F8_ONCTS</name>
<organism evidence="12 13">
    <name type="scientific">Oncorhynchus tshawytscha</name>
    <name type="common">Chinook salmon</name>
    <name type="synonym">Salmo tshawytscha</name>
    <dbReference type="NCBI Taxonomy" id="74940"/>
    <lineage>
        <taxon>Eukaryota</taxon>
        <taxon>Metazoa</taxon>
        <taxon>Chordata</taxon>
        <taxon>Craniata</taxon>
        <taxon>Vertebrata</taxon>
        <taxon>Euteleostomi</taxon>
        <taxon>Actinopterygii</taxon>
        <taxon>Neopterygii</taxon>
        <taxon>Teleostei</taxon>
        <taxon>Protacanthopterygii</taxon>
        <taxon>Salmoniformes</taxon>
        <taxon>Salmonidae</taxon>
        <taxon>Salmoninae</taxon>
        <taxon>Oncorhynchus</taxon>
    </lineage>
</organism>
<dbReference type="GO" id="GO:0016604">
    <property type="term" value="C:nuclear body"/>
    <property type="evidence" value="ECO:0007669"/>
    <property type="project" value="UniProtKB-SubCell"/>
</dbReference>
<protein>
    <recommendedName>
        <fullName evidence="14">Tumor protein p53-inducible nuclear protein 1</fullName>
    </recommendedName>
</protein>
<sequence length="313" mass="34147">MTKTPVPRPRTAQPPPWSLCAPPRSSSMFQRLTSVLFGDNVEEVSGGGPGEQGFGQKEEDEEWILVDYLAEACSSPCGDGLSEVDLTSEEEEDLVVVPSPIASSPIRYASCSSLDSTADIEDGGPEEEEGGFQCLEACSLEESWFVTPPPCFSGGRRGKPMVLETSPLENLLIEHPSMSVYTTHCPPRISLNLPLSLNLNLCLPLVDVPAAVVKEPGRRSLDTPCHRPEMVVQRRAGLHAGCYTAAISARASDLLDQVQQHGRLAQRVRGAAQHQLLSRNALRRLNLLRTRGAKQAKSTTTYLHQPGQRHLNY</sequence>
<dbReference type="GeneID" id="112222883"/>
<evidence type="ECO:0000256" key="1">
    <source>
        <dbReference type="ARBA" id="ARBA00004419"/>
    </source>
</evidence>
<keyword evidence="5" id="KW-0805">Transcription regulation</keyword>
<keyword evidence="6" id="KW-0010">Activator</keyword>
<dbReference type="GO" id="GO:0000045">
    <property type="term" value="P:autophagosome assembly"/>
    <property type="evidence" value="ECO:0007669"/>
    <property type="project" value="TreeGrafter"/>
</dbReference>
<dbReference type="Pfam" id="PF14839">
    <property type="entry name" value="DOR"/>
    <property type="match status" value="1"/>
</dbReference>
<evidence type="ECO:0000256" key="4">
    <source>
        <dbReference type="ARBA" id="ARBA00023006"/>
    </source>
</evidence>
<proteinExistence type="predicted"/>
<dbReference type="GO" id="GO:0045893">
    <property type="term" value="P:positive regulation of DNA-templated transcription"/>
    <property type="evidence" value="ECO:0007669"/>
    <property type="project" value="TreeGrafter"/>
</dbReference>
<dbReference type="AlphaFoldDB" id="A0AAZ3S6F8"/>
<dbReference type="PANTHER" id="PTHR31671:SF0">
    <property type="entry name" value="TUMOR PROTEIN P53-INDUCIBLE NUCLEAR PROTEIN 1"/>
    <property type="match status" value="1"/>
</dbReference>
<evidence type="ECO:0000256" key="11">
    <source>
        <dbReference type="SAM" id="MobiDB-lite"/>
    </source>
</evidence>
<evidence type="ECO:0000313" key="13">
    <source>
        <dbReference type="Proteomes" id="UP000694402"/>
    </source>
</evidence>
<accession>A0AAZ3S6F8</accession>
<feature type="region of interest" description="Disordered" evidence="11">
    <location>
        <begin position="1"/>
        <end position="24"/>
    </location>
</feature>
<dbReference type="GeneTree" id="ENSGT01000000220195"/>
<keyword evidence="7" id="KW-0804">Transcription</keyword>
<keyword evidence="3" id="KW-0963">Cytoplasm</keyword>
<evidence type="ECO:0000256" key="10">
    <source>
        <dbReference type="ARBA" id="ARBA00034306"/>
    </source>
</evidence>
<comment type="subcellular location">
    <subcellularLocation>
        <location evidence="2">Cytoplasm</location>
        <location evidence="2">Cytosol</location>
    </subcellularLocation>
    <subcellularLocation>
        <location evidence="1">Cytoplasmic vesicle</location>
        <location evidence="1">Autophagosome</location>
    </subcellularLocation>
    <subcellularLocation>
        <location evidence="10">Nucleus</location>
        <location evidence="10">Nuclear body</location>
    </subcellularLocation>
</comment>
<dbReference type="Ensembl" id="ENSOTST00005181319.1">
    <property type="protein sequence ID" value="ENSOTSP00005148637.1"/>
    <property type="gene ID" value="ENSOTSG00005022749.2"/>
</dbReference>
<evidence type="ECO:0000256" key="6">
    <source>
        <dbReference type="ARBA" id="ARBA00023159"/>
    </source>
</evidence>
<dbReference type="GO" id="GO:0031410">
    <property type="term" value="C:cytoplasmic vesicle"/>
    <property type="evidence" value="ECO:0007669"/>
    <property type="project" value="UniProtKB-KW"/>
</dbReference>
<evidence type="ECO:0000256" key="3">
    <source>
        <dbReference type="ARBA" id="ARBA00022490"/>
    </source>
</evidence>
<evidence type="ECO:0000256" key="5">
    <source>
        <dbReference type="ARBA" id="ARBA00023015"/>
    </source>
</evidence>
<keyword evidence="8" id="KW-0539">Nucleus</keyword>